<dbReference type="EMBL" id="JASJQH010007525">
    <property type="protein sequence ID" value="KAK9707831.1"/>
    <property type="molecule type" value="Genomic_DNA"/>
</dbReference>
<sequence length="64" mass="7265">MLAASPLLKKVPLCNRGRAENLVPEFKLELMPSTTKHPEITQQLFQKQTFKCLDSTAKRLLVLV</sequence>
<accession>A0ABR2VW93</accession>
<dbReference type="Proteomes" id="UP001479436">
    <property type="component" value="Unassembled WGS sequence"/>
</dbReference>
<organism evidence="1 2">
    <name type="scientific">Basidiobolus ranarum</name>
    <dbReference type="NCBI Taxonomy" id="34480"/>
    <lineage>
        <taxon>Eukaryota</taxon>
        <taxon>Fungi</taxon>
        <taxon>Fungi incertae sedis</taxon>
        <taxon>Zoopagomycota</taxon>
        <taxon>Entomophthoromycotina</taxon>
        <taxon>Basidiobolomycetes</taxon>
        <taxon>Basidiobolales</taxon>
        <taxon>Basidiobolaceae</taxon>
        <taxon>Basidiobolus</taxon>
    </lineage>
</organism>
<gene>
    <name evidence="1" type="ORF">K7432_009948</name>
</gene>
<evidence type="ECO:0000313" key="2">
    <source>
        <dbReference type="Proteomes" id="UP001479436"/>
    </source>
</evidence>
<protein>
    <submittedName>
        <fullName evidence="1">Uncharacterized protein</fullName>
    </submittedName>
</protein>
<comment type="caution">
    <text evidence="1">The sequence shown here is derived from an EMBL/GenBank/DDBJ whole genome shotgun (WGS) entry which is preliminary data.</text>
</comment>
<reference evidence="1 2" key="1">
    <citation type="submission" date="2023-04" db="EMBL/GenBank/DDBJ databases">
        <title>Genome of Basidiobolus ranarum AG-B5.</title>
        <authorList>
            <person name="Stajich J.E."/>
            <person name="Carter-House D."/>
            <person name="Gryganskyi A."/>
        </authorList>
    </citation>
    <scope>NUCLEOTIDE SEQUENCE [LARGE SCALE GENOMIC DNA]</scope>
    <source>
        <strain evidence="1 2">AG-B5</strain>
    </source>
</reference>
<name>A0ABR2VW93_9FUNG</name>
<evidence type="ECO:0000313" key="1">
    <source>
        <dbReference type="EMBL" id="KAK9707831.1"/>
    </source>
</evidence>
<proteinExistence type="predicted"/>
<keyword evidence="2" id="KW-1185">Reference proteome</keyword>